<dbReference type="InterPro" id="IPR052383">
    <property type="entry name" value="Anti-sigma-E_RseA-like"/>
</dbReference>
<keyword evidence="5" id="KW-1185">Reference proteome</keyword>
<sequence length="164" mass="17894">MNERISALMDGELSSQEEASVLQWLRHNPDGAEQWHTYHLIRDALREKGAADVDVRSRVMAQLEAEPTILAPRRARMPARRTMVALSAAASVAAVSVVGWMGWHTRPTPANAPTMQAAVTAPLKATGTADMRPYLAAHQQFSGQVNGRSEVRPANYEGGEPVNK</sequence>
<dbReference type="RefSeq" id="WP_168875737.1">
    <property type="nucleotide sequence ID" value="NZ_JABAIM010000001.1"/>
</dbReference>
<dbReference type="SUPFAM" id="SSF89069">
    <property type="entry name" value="N-terminal, cytoplasmic domain of anti-sigmaE factor RseA"/>
    <property type="match status" value="1"/>
</dbReference>
<protein>
    <submittedName>
        <fullName evidence="4">Sigma-E factor negative regulatory protein</fullName>
    </submittedName>
</protein>
<dbReference type="EMBL" id="JABAIM010000001">
    <property type="protein sequence ID" value="NLR74104.1"/>
    <property type="molecule type" value="Genomic_DNA"/>
</dbReference>
<accession>A0A847S2W8</accession>
<dbReference type="PANTHER" id="PTHR38104">
    <property type="match status" value="1"/>
</dbReference>
<proteinExistence type="predicted"/>
<dbReference type="GO" id="GO:0016989">
    <property type="term" value="F:sigma factor antagonist activity"/>
    <property type="evidence" value="ECO:0007669"/>
    <property type="project" value="InterPro"/>
</dbReference>
<evidence type="ECO:0000313" key="4">
    <source>
        <dbReference type="EMBL" id="NLR74104.1"/>
    </source>
</evidence>
<feature type="region of interest" description="Disordered" evidence="1">
    <location>
        <begin position="140"/>
        <end position="164"/>
    </location>
</feature>
<dbReference type="Gene3D" id="1.10.10.880">
    <property type="entry name" value="Anti sigma-E protein RseA, N-terminal domain"/>
    <property type="match status" value="1"/>
</dbReference>
<reference evidence="4 5" key="1">
    <citation type="submission" date="2020-04" db="EMBL/GenBank/DDBJ databases">
        <title>Draft genome of Leeia sp. IMCC25680.</title>
        <authorList>
            <person name="Song J."/>
            <person name="Cho J.-C."/>
        </authorList>
    </citation>
    <scope>NUCLEOTIDE SEQUENCE [LARGE SCALE GENOMIC DNA]</scope>
    <source>
        <strain evidence="4 5">IMCC25680</strain>
    </source>
</reference>
<evidence type="ECO:0000313" key="5">
    <source>
        <dbReference type="Proteomes" id="UP000587991"/>
    </source>
</evidence>
<dbReference type="Pfam" id="PF03872">
    <property type="entry name" value="RseA_N"/>
    <property type="match status" value="1"/>
</dbReference>
<gene>
    <name evidence="4" type="ORF">HF682_02925</name>
</gene>
<comment type="caution">
    <text evidence="4">The sequence shown here is derived from an EMBL/GenBank/DDBJ whole genome shotgun (WGS) entry which is preliminary data.</text>
</comment>
<dbReference type="InterPro" id="IPR036147">
    <property type="entry name" value="Anti-sigma_E_RseA_N_sf"/>
</dbReference>
<dbReference type="InterPro" id="IPR005572">
    <property type="entry name" value="Anti-sigma_E_RseA_N"/>
</dbReference>
<feature type="transmembrane region" description="Helical" evidence="2">
    <location>
        <begin position="83"/>
        <end position="103"/>
    </location>
</feature>
<dbReference type="AlphaFoldDB" id="A0A847S2W8"/>
<keyword evidence="2" id="KW-0812">Transmembrane</keyword>
<dbReference type="CDD" id="cd16328">
    <property type="entry name" value="RseA_N"/>
    <property type="match status" value="1"/>
</dbReference>
<keyword evidence="2" id="KW-0472">Membrane</keyword>
<evidence type="ECO:0000256" key="1">
    <source>
        <dbReference type="SAM" id="MobiDB-lite"/>
    </source>
</evidence>
<evidence type="ECO:0000259" key="3">
    <source>
        <dbReference type="Pfam" id="PF03872"/>
    </source>
</evidence>
<feature type="domain" description="Anti sigma-E protein RseA N-terminal" evidence="3">
    <location>
        <begin position="2"/>
        <end position="76"/>
    </location>
</feature>
<evidence type="ECO:0000256" key="2">
    <source>
        <dbReference type="SAM" id="Phobius"/>
    </source>
</evidence>
<keyword evidence="2" id="KW-1133">Transmembrane helix</keyword>
<name>A0A847S2W8_9NEIS</name>
<organism evidence="4 5">
    <name type="scientific">Leeia aquatica</name>
    <dbReference type="NCBI Taxonomy" id="2725557"/>
    <lineage>
        <taxon>Bacteria</taxon>
        <taxon>Pseudomonadati</taxon>
        <taxon>Pseudomonadota</taxon>
        <taxon>Betaproteobacteria</taxon>
        <taxon>Neisseriales</taxon>
        <taxon>Leeiaceae</taxon>
        <taxon>Leeia</taxon>
    </lineage>
</organism>
<dbReference type="Proteomes" id="UP000587991">
    <property type="component" value="Unassembled WGS sequence"/>
</dbReference>
<dbReference type="PANTHER" id="PTHR38104:SF1">
    <property type="entry name" value="ANTI-SIGMA-E FACTOR RSEA"/>
    <property type="match status" value="1"/>
</dbReference>